<dbReference type="GO" id="GO:0006508">
    <property type="term" value="P:proteolysis"/>
    <property type="evidence" value="ECO:0007669"/>
    <property type="project" value="UniProtKB-KW"/>
</dbReference>
<keyword evidence="7" id="KW-1133">Transmembrane helix</keyword>
<evidence type="ECO:0000256" key="2">
    <source>
        <dbReference type="ARBA" id="ARBA00022670"/>
    </source>
</evidence>
<dbReference type="Gene3D" id="3.30.2010.10">
    <property type="entry name" value="Metalloproteases ('zincins'), catalytic domain"/>
    <property type="match status" value="1"/>
</dbReference>
<keyword evidence="7" id="KW-0812">Transmembrane</keyword>
<keyword evidence="5" id="KW-0862">Zinc</keyword>
<keyword evidence="6" id="KW-0482">Metalloprotease</keyword>
<name>A0A2R8FCT7_9VIRU</name>
<dbReference type="EMBL" id="LT994651">
    <property type="protein sequence ID" value="SPN78812.1"/>
    <property type="molecule type" value="Genomic_DNA"/>
</dbReference>
<organism evidence="9">
    <name type="scientific">Brazilian cedratvirus IHUMI</name>
    <dbReference type="NCBI Taxonomy" id="2126980"/>
    <lineage>
        <taxon>Viruses</taxon>
        <taxon>Pithoviruses</taxon>
        <taxon>Orthocedratvirinae</taxon>
        <taxon>Alphacedratvirus</taxon>
        <taxon>Alphacedratvirus brasiliense</taxon>
    </lineage>
</organism>
<evidence type="ECO:0000313" key="10">
    <source>
        <dbReference type="Proteomes" id="UP000273054"/>
    </source>
</evidence>
<feature type="transmembrane region" description="Helical" evidence="7">
    <location>
        <begin position="12"/>
        <end position="33"/>
    </location>
</feature>
<protein>
    <recommendedName>
        <fullName evidence="8">Peptidase M48 domain-containing protein</fullName>
    </recommendedName>
</protein>
<dbReference type="Pfam" id="PF01435">
    <property type="entry name" value="Peptidase_M48"/>
    <property type="match status" value="1"/>
</dbReference>
<feature type="transmembrane region" description="Helical" evidence="7">
    <location>
        <begin position="71"/>
        <end position="97"/>
    </location>
</feature>
<evidence type="ECO:0000313" key="9">
    <source>
        <dbReference type="EMBL" id="SPN78812.1"/>
    </source>
</evidence>
<comment type="cofactor">
    <cofactor evidence="1">
        <name>Zn(2+)</name>
        <dbReference type="ChEBI" id="CHEBI:29105"/>
    </cofactor>
</comment>
<keyword evidence="3" id="KW-0479">Metal-binding</keyword>
<reference evidence="9" key="1">
    <citation type="submission" date="2018-03" db="EMBL/GenBank/DDBJ databases">
        <authorList>
            <consortium name="Urmite Genomes"/>
        </authorList>
    </citation>
    <scope>NUCLEOTIDE SEQUENCE [LARGE SCALE GENOMIC DNA]</scope>
    <source>
        <strain evidence="9">IHUMI-27.7</strain>
    </source>
</reference>
<evidence type="ECO:0000259" key="8">
    <source>
        <dbReference type="Pfam" id="PF01435"/>
    </source>
</evidence>
<dbReference type="GO" id="GO:0004222">
    <property type="term" value="F:metalloendopeptidase activity"/>
    <property type="evidence" value="ECO:0007669"/>
    <property type="project" value="InterPro"/>
</dbReference>
<evidence type="ECO:0000256" key="3">
    <source>
        <dbReference type="ARBA" id="ARBA00022723"/>
    </source>
</evidence>
<evidence type="ECO:0000256" key="5">
    <source>
        <dbReference type="ARBA" id="ARBA00022833"/>
    </source>
</evidence>
<keyword evidence="10" id="KW-1185">Reference proteome</keyword>
<dbReference type="GO" id="GO:0046872">
    <property type="term" value="F:metal ion binding"/>
    <property type="evidence" value="ECO:0007669"/>
    <property type="project" value="UniProtKB-KW"/>
</dbReference>
<evidence type="ECO:0000256" key="1">
    <source>
        <dbReference type="ARBA" id="ARBA00001947"/>
    </source>
</evidence>
<evidence type="ECO:0000256" key="7">
    <source>
        <dbReference type="SAM" id="Phobius"/>
    </source>
</evidence>
<dbReference type="InterPro" id="IPR001915">
    <property type="entry name" value="Peptidase_M48"/>
</dbReference>
<keyword evidence="7" id="KW-0472">Membrane</keyword>
<gene>
    <name evidence="9" type="ORF">BRZCDTV_13</name>
</gene>
<accession>A0A2R8FCT7</accession>
<keyword evidence="2" id="KW-0645">Protease</keyword>
<sequence length="156" mass="17844">MLEVLLSPEPILASSFFLAGNYYIVLGSLVSSFTKEELAFILAHEIGHLEHSLHSCPYLDKIKPYKICVHLFILASLLCYFYPLLLPLLFLFFFYLVCRWQKREYEADGFASLVMGKEVAIRTLQKLQSMDGSGFSLTHPSYSSRIYSCRIRSGRG</sequence>
<evidence type="ECO:0000256" key="6">
    <source>
        <dbReference type="ARBA" id="ARBA00023049"/>
    </source>
</evidence>
<evidence type="ECO:0000256" key="4">
    <source>
        <dbReference type="ARBA" id="ARBA00022801"/>
    </source>
</evidence>
<dbReference type="Proteomes" id="UP000273054">
    <property type="component" value="Segment"/>
</dbReference>
<keyword evidence="4" id="KW-0378">Hydrolase</keyword>
<proteinExistence type="predicted"/>
<feature type="domain" description="Peptidase M48" evidence="8">
    <location>
        <begin position="16"/>
        <end position="147"/>
    </location>
</feature>